<keyword evidence="2" id="KW-1185">Reference proteome</keyword>
<accession>A0ACC1TK86</accession>
<feature type="non-terminal residue" evidence="1">
    <location>
        <position position="1"/>
    </location>
</feature>
<sequence>LHSKSHSHQSQLLSLYGHASEMLLPLHPLKIYTDGSCFNVGQPNTCAGSGVFFSNPFHPLNTFACVSRNQTNNRGELLVVLIAIQKSHPRHCLKIFSDSEYAIHSIVYHAPKESQFNWTCVN</sequence>
<reference evidence="1" key="1">
    <citation type="submission" date="2022-09" db="EMBL/GenBank/DDBJ databases">
        <title>A Global Phylogenomic Analysis of the Shiitake Genus Lentinula.</title>
        <authorList>
            <consortium name="DOE Joint Genome Institute"/>
            <person name="Sierra-Patev S."/>
            <person name="Min B."/>
            <person name="Naranjo-Ortiz M."/>
            <person name="Looney B."/>
            <person name="Konkel Z."/>
            <person name="Slot J.C."/>
            <person name="Sakamoto Y."/>
            <person name="Steenwyk J.L."/>
            <person name="Rokas A."/>
            <person name="Carro J."/>
            <person name="Camarero S."/>
            <person name="Ferreira P."/>
            <person name="Molpeceres G."/>
            <person name="Ruiz-Duenas F.J."/>
            <person name="Serrano A."/>
            <person name="Henrissat B."/>
            <person name="Drula E."/>
            <person name="Hughes K.W."/>
            <person name="Mata J.L."/>
            <person name="Ishikawa N.K."/>
            <person name="Vargas-Isla R."/>
            <person name="Ushijima S."/>
            <person name="Smith C.A."/>
            <person name="Ahrendt S."/>
            <person name="Andreopoulos W."/>
            <person name="He G."/>
            <person name="Labutti K."/>
            <person name="Lipzen A."/>
            <person name="Ng V."/>
            <person name="Riley R."/>
            <person name="Sandor L."/>
            <person name="Barry K."/>
            <person name="Martinez A.T."/>
            <person name="Xiao Y."/>
            <person name="Gibbons J.G."/>
            <person name="Terashima K."/>
            <person name="Grigoriev I.V."/>
            <person name="Hibbett D.S."/>
        </authorList>
    </citation>
    <scope>NUCLEOTIDE SEQUENCE</scope>
    <source>
        <strain evidence="1">TMI1499</strain>
    </source>
</reference>
<dbReference type="Proteomes" id="UP001163835">
    <property type="component" value="Unassembled WGS sequence"/>
</dbReference>
<feature type="non-terminal residue" evidence="1">
    <location>
        <position position="122"/>
    </location>
</feature>
<comment type="caution">
    <text evidence="1">The sequence shown here is derived from an EMBL/GenBank/DDBJ whole genome shotgun (WGS) entry which is preliminary data.</text>
</comment>
<proteinExistence type="predicted"/>
<name>A0ACC1TK86_9AGAR</name>
<protein>
    <submittedName>
        <fullName evidence="1">Uncharacterized protein</fullName>
    </submittedName>
</protein>
<evidence type="ECO:0000313" key="1">
    <source>
        <dbReference type="EMBL" id="KAJ3805129.1"/>
    </source>
</evidence>
<gene>
    <name evidence="1" type="ORF">F5876DRAFT_13500</name>
</gene>
<dbReference type="EMBL" id="MU795680">
    <property type="protein sequence ID" value="KAJ3805129.1"/>
    <property type="molecule type" value="Genomic_DNA"/>
</dbReference>
<evidence type="ECO:0000313" key="2">
    <source>
        <dbReference type="Proteomes" id="UP001163835"/>
    </source>
</evidence>
<organism evidence="1 2">
    <name type="scientific">Lentinula aff. lateritia</name>
    <dbReference type="NCBI Taxonomy" id="2804960"/>
    <lineage>
        <taxon>Eukaryota</taxon>
        <taxon>Fungi</taxon>
        <taxon>Dikarya</taxon>
        <taxon>Basidiomycota</taxon>
        <taxon>Agaricomycotina</taxon>
        <taxon>Agaricomycetes</taxon>
        <taxon>Agaricomycetidae</taxon>
        <taxon>Agaricales</taxon>
        <taxon>Marasmiineae</taxon>
        <taxon>Omphalotaceae</taxon>
        <taxon>Lentinula</taxon>
    </lineage>
</organism>